<comment type="caution">
    <text evidence="1">The sequence shown here is derived from an EMBL/GenBank/DDBJ whole genome shotgun (WGS) entry which is preliminary data.</text>
</comment>
<gene>
    <name evidence="1" type="ORF">L0P79_04930</name>
</gene>
<keyword evidence="2" id="KW-1185">Reference proteome</keyword>
<accession>A0ABS9M7B2</accession>
<evidence type="ECO:0000313" key="2">
    <source>
        <dbReference type="Proteomes" id="UP001200313"/>
    </source>
</evidence>
<evidence type="ECO:0000313" key="1">
    <source>
        <dbReference type="EMBL" id="MCG4526420.1"/>
    </source>
</evidence>
<dbReference type="Proteomes" id="UP001200313">
    <property type="component" value="Unassembled WGS sequence"/>
</dbReference>
<sequence length="208" mass="22900">MRGPVKVLNPENLEGLETGQQLFITTWVAKSVLLSDAPCMVVGRNGDDFLAIYITAEGDGAQVRLPVSEYGKTWNASISDGFAIRTPGGPLIATPYIDPEYPGIEIWRADPKSGEAFQRLALVEYTPGGEGLCGFDPDRPNLAKQEIAEVPVERIAKRDGEPIESKDSIYPHNAGEYEVTPGFVTRAWPNDIRDEDDHRRVFHTDGES</sequence>
<organism evidence="1 2">
    <name type="scientific">Intestinimonas massiliensis</name>
    <name type="common">ex Afouda et al. 2020</name>
    <dbReference type="NCBI Taxonomy" id="1673721"/>
    <lineage>
        <taxon>Bacteria</taxon>
        <taxon>Bacillati</taxon>
        <taxon>Bacillota</taxon>
        <taxon>Clostridia</taxon>
        <taxon>Eubacteriales</taxon>
        <taxon>Intestinimonas</taxon>
    </lineage>
</organism>
<reference evidence="1 2" key="1">
    <citation type="submission" date="2022-01" db="EMBL/GenBank/DDBJ databases">
        <title>Collection of gut derived symbiotic bacterial strains cultured from healthy donors.</title>
        <authorList>
            <person name="Lin H."/>
            <person name="Kohout C."/>
            <person name="Waligurski E."/>
            <person name="Pamer E.G."/>
        </authorList>
    </citation>
    <scope>NUCLEOTIDE SEQUENCE [LARGE SCALE GENOMIC DNA]</scope>
    <source>
        <strain evidence="1 2">DFI.3.7</strain>
    </source>
</reference>
<protein>
    <submittedName>
        <fullName evidence="1">Uncharacterized protein</fullName>
    </submittedName>
</protein>
<dbReference type="EMBL" id="JAKNJB010000006">
    <property type="protein sequence ID" value="MCG4526420.1"/>
    <property type="molecule type" value="Genomic_DNA"/>
</dbReference>
<proteinExistence type="predicted"/>
<name>A0ABS9M7B2_9FIRM</name>
<dbReference type="RefSeq" id="WP_238073440.1">
    <property type="nucleotide sequence ID" value="NZ_JAKNJB010000006.1"/>
</dbReference>